<dbReference type="OrthoDB" id="3697537at2"/>
<dbReference type="AlphaFoldDB" id="A0A2T0T750"/>
<evidence type="ECO:0000313" key="2">
    <source>
        <dbReference type="Proteomes" id="UP000239494"/>
    </source>
</evidence>
<evidence type="ECO:0000313" key="1">
    <source>
        <dbReference type="EMBL" id="PRY41468.1"/>
    </source>
</evidence>
<gene>
    <name evidence="1" type="ORF">CLV43_105226</name>
</gene>
<organism evidence="1 2">
    <name type="scientific">Umezawaea tangerina</name>
    <dbReference type="NCBI Taxonomy" id="84725"/>
    <lineage>
        <taxon>Bacteria</taxon>
        <taxon>Bacillati</taxon>
        <taxon>Actinomycetota</taxon>
        <taxon>Actinomycetes</taxon>
        <taxon>Pseudonocardiales</taxon>
        <taxon>Pseudonocardiaceae</taxon>
        <taxon>Umezawaea</taxon>
    </lineage>
</organism>
<dbReference type="EMBL" id="PVTF01000005">
    <property type="protein sequence ID" value="PRY41468.1"/>
    <property type="molecule type" value="Genomic_DNA"/>
</dbReference>
<dbReference type="Proteomes" id="UP000239494">
    <property type="component" value="Unassembled WGS sequence"/>
</dbReference>
<keyword evidence="2" id="KW-1185">Reference proteome</keyword>
<protein>
    <recommendedName>
        <fullName evidence="3">Lasso RiPP family leader peptide-containing protein</fullName>
    </recommendedName>
</protein>
<comment type="caution">
    <text evidence="1">The sequence shown here is derived from an EMBL/GenBank/DDBJ whole genome shotgun (WGS) entry which is preliminary data.</text>
</comment>
<dbReference type="NCBIfam" id="NF033521">
    <property type="entry name" value="lasso_leader_L3"/>
    <property type="match status" value="1"/>
</dbReference>
<name>A0A2T0T750_9PSEU</name>
<accession>A0A2T0T750</accession>
<evidence type="ECO:0008006" key="3">
    <source>
        <dbReference type="Google" id="ProtNLM"/>
    </source>
</evidence>
<dbReference type="RefSeq" id="WP_106188489.1">
    <property type="nucleotide sequence ID" value="NZ_PVTF01000005.1"/>
</dbReference>
<proteinExistence type="predicted"/>
<sequence>MTAEDGVYEPPTAIEAGDFAGVTLGIPPARDPVDWTFYFHALI</sequence>
<reference evidence="1 2" key="1">
    <citation type="submission" date="2018-03" db="EMBL/GenBank/DDBJ databases">
        <title>Genomic Encyclopedia of Archaeal and Bacterial Type Strains, Phase II (KMG-II): from individual species to whole genera.</title>
        <authorList>
            <person name="Goeker M."/>
        </authorList>
    </citation>
    <scope>NUCLEOTIDE SEQUENCE [LARGE SCALE GENOMIC DNA]</scope>
    <source>
        <strain evidence="1 2">DSM 44720</strain>
    </source>
</reference>